<gene>
    <name evidence="1" type="ORF">DR999_PMT11802</name>
</gene>
<name>A0A4D9ED90_9SAUR</name>
<evidence type="ECO:0000313" key="2">
    <source>
        <dbReference type="Proteomes" id="UP000297703"/>
    </source>
</evidence>
<dbReference type="AlphaFoldDB" id="A0A4D9ED90"/>
<keyword evidence="1" id="KW-0675">Receptor</keyword>
<reference evidence="1 2" key="2">
    <citation type="submission" date="2019-04" db="EMBL/GenBank/DDBJ databases">
        <title>The genome sequence of big-headed turtle.</title>
        <authorList>
            <person name="Gong S."/>
        </authorList>
    </citation>
    <scope>NUCLEOTIDE SEQUENCE [LARGE SCALE GENOMIC DNA]</scope>
    <source>
        <strain evidence="1">DO16091913</strain>
        <tissue evidence="1">Muscle</tissue>
    </source>
</reference>
<dbReference type="EMBL" id="QXTE01000112">
    <property type="protein sequence ID" value="TFK05532.1"/>
    <property type="molecule type" value="Genomic_DNA"/>
</dbReference>
<organism evidence="1 2">
    <name type="scientific">Platysternon megacephalum</name>
    <name type="common">big-headed turtle</name>
    <dbReference type="NCBI Taxonomy" id="55544"/>
    <lineage>
        <taxon>Eukaryota</taxon>
        <taxon>Metazoa</taxon>
        <taxon>Chordata</taxon>
        <taxon>Craniata</taxon>
        <taxon>Vertebrata</taxon>
        <taxon>Euteleostomi</taxon>
        <taxon>Archelosauria</taxon>
        <taxon>Testudinata</taxon>
        <taxon>Testudines</taxon>
        <taxon>Cryptodira</taxon>
        <taxon>Durocryptodira</taxon>
        <taxon>Testudinoidea</taxon>
        <taxon>Platysternidae</taxon>
        <taxon>Platysternon</taxon>
    </lineage>
</organism>
<accession>A0A4D9ED90</accession>
<dbReference type="STRING" id="55544.A0A4D9ED90"/>
<evidence type="ECO:0000313" key="1">
    <source>
        <dbReference type="EMBL" id="TFK05532.1"/>
    </source>
</evidence>
<dbReference type="Proteomes" id="UP000297703">
    <property type="component" value="Unassembled WGS sequence"/>
</dbReference>
<protein>
    <submittedName>
        <fullName evidence="1">Melatonin receptor type 1B</fullName>
    </submittedName>
</protein>
<keyword evidence="2" id="KW-1185">Reference proteome</keyword>
<sequence>MKKPMSDWAADTERPCSLNVILPDDNSPVAAPGRLCQTEQGAELCVGEQGDARERGVPADPSTVFVEISKAMRYSVYHEQDAQLLHATLRAGGTSRKSQVCGICRCWRKGESIQSSAQTEKRKKIGEEGETTCAAIETCLSGFCNALSRPSGLSADIHPKV</sequence>
<reference evidence="1 2" key="1">
    <citation type="submission" date="2019-04" db="EMBL/GenBank/DDBJ databases">
        <title>Draft genome of the big-headed turtle Platysternon megacephalum.</title>
        <authorList>
            <person name="Gong S."/>
        </authorList>
    </citation>
    <scope>NUCLEOTIDE SEQUENCE [LARGE SCALE GENOMIC DNA]</scope>
    <source>
        <strain evidence="1">DO16091913</strain>
        <tissue evidence="1">Muscle</tissue>
    </source>
</reference>
<proteinExistence type="predicted"/>
<comment type="caution">
    <text evidence="1">The sequence shown here is derived from an EMBL/GenBank/DDBJ whole genome shotgun (WGS) entry which is preliminary data.</text>
</comment>